<dbReference type="Gene3D" id="3.90.550.10">
    <property type="entry name" value="Spore Coat Polysaccharide Biosynthesis Protein SpsA, Chain A"/>
    <property type="match status" value="1"/>
</dbReference>
<proteinExistence type="inferred from homology"/>
<feature type="binding site" evidence="20">
    <location>
        <position position="140"/>
    </location>
    <ligand>
        <name>UDP-N-acetyl-alpha-D-glucosamine</name>
        <dbReference type="ChEBI" id="CHEBI:57705"/>
    </ligand>
</feature>
<dbReference type="SUPFAM" id="SSF51161">
    <property type="entry name" value="Trimeric LpxA-like enzymes"/>
    <property type="match status" value="1"/>
</dbReference>
<evidence type="ECO:0000256" key="18">
    <source>
        <dbReference type="ARBA" id="ARBA00048493"/>
    </source>
</evidence>
<feature type="domain" description="Nucleotidyl transferase" evidence="21">
    <location>
        <begin position="6"/>
        <end position="220"/>
    </location>
</feature>
<evidence type="ECO:0000256" key="20">
    <source>
        <dbReference type="HAMAP-Rule" id="MF_01631"/>
    </source>
</evidence>
<evidence type="ECO:0000256" key="11">
    <source>
        <dbReference type="ARBA" id="ARBA00022842"/>
    </source>
</evidence>
<dbReference type="GO" id="GO:0009252">
    <property type="term" value="P:peptidoglycan biosynthetic process"/>
    <property type="evidence" value="ECO:0007669"/>
    <property type="project" value="UniProtKB-UniRule"/>
</dbReference>
<comment type="subcellular location">
    <subcellularLocation>
        <location evidence="1 20">Cytoplasm</location>
    </subcellularLocation>
</comment>
<dbReference type="InterPro" id="IPR001451">
    <property type="entry name" value="Hexapep"/>
</dbReference>
<accession>A0A220MDI9</accession>
<evidence type="ECO:0000256" key="15">
    <source>
        <dbReference type="ARBA" id="ARBA00023315"/>
    </source>
</evidence>
<feature type="active site" description="Proton acceptor" evidence="20">
    <location>
        <position position="363"/>
    </location>
</feature>
<dbReference type="NCBIfam" id="NF010934">
    <property type="entry name" value="PRK14354.1"/>
    <property type="match status" value="1"/>
</dbReference>
<dbReference type="GO" id="GO:0009245">
    <property type="term" value="P:lipid A biosynthetic process"/>
    <property type="evidence" value="ECO:0007669"/>
    <property type="project" value="UniProtKB-UniRule"/>
</dbReference>
<dbReference type="NCBIfam" id="TIGR01173">
    <property type="entry name" value="glmU"/>
    <property type="match status" value="1"/>
</dbReference>
<evidence type="ECO:0000256" key="14">
    <source>
        <dbReference type="ARBA" id="ARBA00023268"/>
    </source>
</evidence>
<evidence type="ECO:0000259" key="21">
    <source>
        <dbReference type="Pfam" id="PF00483"/>
    </source>
</evidence>
<dbReference type="GO" id="GO:0000287">
    <property type="term" value="F:magnesium ion binding"/>
    <property type="evidence" value="ECO:0007669"/>
    <property type="project" value="UniProtKB-UniRule"/>
</dbReference>
<feature type="binding site" evidence="20">
    <location>
        <position position="351"/>
    </location>
    <ligand>
        <name>UDP-N-acetyl-alpha-D-glucosamine</name>
        <dbReference type="ChEBI" id="CHEBI:57705"/>
    </ligand>
</feature>
<dbReference type="InterPro" id="IPR005882">
    <property type="entry name" value="Bifunctional_GlmU"/>
</dbReference>
<comment type="caution">
    <text evidence="20">Lacks conserved residue(s) required for the propagation of feature annotation.</text>
</comment>
<keyword evidence="9 20" id="KW-0479">Metal-binding</keyword>
<dbReference type="InterPro" id="IPR038009">
    <property type="entry name" value="GlmU_C_LbH"/>
</dbReference>
<evidence type="ECO:0000256" key="4">
    <source>
        <dbReference type="ARBA" id="ARBA00007707"/>
    </source>
</evidence>
<feature type="binding site" evidence="20">
    <location>
        <position position="23"/>
    </location>
    <ligand>
        <name>UDP-N-acetyl-alpha-D-glucosamine</name>
        <dbReference type="ChEBI" id="CHEBI:57705"/>
    </ligand>
</feature>
<dbReference type="AlphaFoldDB" id="A0A220MDI9"/>
<feature type="binding site" evidence="20">
    <location>
        <begin position="78"/>
        <end position="79"/>
    </location>
    <ligand>
        <name>UDP-N-acetyl-alpha-D-glucosamine</name>
        <dbReference type="ChEBI" id="CHEBI:57705"/>
    </ligand>
</feature>
<gene>
    <name evidence="20" type="primary">glmU</name>
    <name evidence="22" type="ORF">BP422_05710</name>
</gene>
<dbReference type="EMBL" id="CP018145">
    <property type="protein sequence ID" value="ASJ53087.1"/>
    <property type="molecule type" value="Genomic_DNA"/>
</dbReference>
<evidence type="ECO:0000256" key="16">
    <source>
        <dbReference type="ARBA" id="ARBA00023316"/>
    </source>
</evidence>
<dbReference type="GO" id="GO:0005737">
    <property type="term" value="C:cytoplasm"/>
    <property type="evidence" value="ECO:0007669"/>
    <property type="project" value="UniProtKB-SubCell"/>
</dbReference>
<dbReference type="Pfam" id="PF00483">
    <property type="entry name" value="NTP_transferase"/>
    <property type="match status" value="1"/>
</dbReference>
<keyword evidence="6 20" id="KW-0963">Cytoplasm</keyword>
<feature type="binding site" evidence="20">
    <location>
        <begin position="9"/>
        <end position="12"/>
    </location>
    <ligand>
        <name>UDP-N-acetyl-alpha-D-glucosamine</name>
        <dbReference type="ChEBI" id="CHEBI:57705"/>
    </ligand>
</feature>
<evidence type="ECO:0000313" key="22">
    <source>
        <dbReference type="EMBL" id="ASJ53087.1"/>
    </source>
</evidence>
<dbReference type="GO" id="GO:0000902">
    <property type="term" value="P:cell morphogenesis"/>
    <property type="evidence" value="ECO:0007669"/>
    <property type="project" value="UniProtKB-UniRule"/>
</dbReference>
<evidence type="ECO:0000256" key="9">
    <source>
        <dbReference type="ARBA" id="ARBA00022723"/>
    </source>
</evidence>
<comment type="similarity">
    <text evidence="5 20">In the N-terminal section; belongs to the N-acetylglucosamine-1-phosphate uridyltransferase family.</text>
</comment>
<dbReference type="Pfam" id="PF00132">
    <property type="entry name" value="Hexapep"/>
    <property type="match status" value="2"/>
</dbReference>
<keyword evidence="10 20" id="KW-0677">Repeat</keyword>
<dbReference type="InterPro" id="IPR011004">
    <property type="entry name" value="Trimer_LpxA-like_sf"/>
</dbReference>
<evidence type="ECO:0000256" key="5">
    <source>
        <dbReference type="ARBA" id="ARBA00007947"/>
    </source>
</evidence>
<evidence type="ECO:0000256" key="12">
    <source>
        <dbReference type="ARBA" id="ARBA00022960"/>
    </source>
</evidence>
<feature type="binding site" evidence="20">
    <location>
        <position position="333"/>
    </location>
    <ligand>
        <name>UDP-N-acetyl-alpha-D-glucosamine</name>
        <dbReference type="ChEBI" id="CHEBI:57705"/>
    </ligand>
</feature>
<dbReference type="Gene3D" id="2.160.10.10">
    <property type="entry name" value="Hexapeptide repeat proteins"/>
    <property type="match status" value="1"/>
</dbReference>
<feature type="binding site" evidence="20">
    <location>
        <position position="170"/>
    </location>
    <ligand>
        <name>UDP-N-acetyl-alpha-D-glucosamine</name>
        <dbReference type="ChEBI" id="CHEBI:57705"/>
    </ligand>
</feature>
<evidence type="ECO:0000256" key="2">
    <source>
        <dbReference type="ARBA" id="ARBA00005166"/>
    </source>
</evidence>
<feature type="binding site" evidence="20">
    <location>
        <position position="73"/>
    </location>
    <ligand>
        <name>UDP-N-acetyl-alpha-D-glucosamine</name>
        <dbReference type="ChEBI" id="CHEBI:57705"/>
    </ligand>
</feature>
<dbReference type="SUPFAM" id="SSF53448">
    <property type="entry name" value="Nucleotide-diphospho-sugar transferases"/>
    <property type="match status" value="1"/>
</dbReference>
<feature type="binding site" evidence="20">
    <location>
        <begin position="386"/>
        <end position="387"/>
    </location>
    <ligand>
        <name>acetyl-CoA</name>
        <dbReference type="ChEBI" id="CHEBI:57288"/>
    </ligand>
</feature>
<comment type="catalytic activity">
    <reaction evidence="18 20">
        <text>N-acetyl-alpha-D-glucosamine 1-phosphate + UTP + H(+) = UDP-N-acetyl-alpha-D-glucosamine + diphosphate</text>
        <dbReference type="Rhea" id="RHEA:13509"/>
        <dbReference type="ChEBI" id="CHEBI:15378"/>
        <dbReference type="ChEBI" id="CHEBI:33019"/>
        <dbReference type="ChEBI" id="CHEBI:46398"/>
        <dbReference type="ChEBI" id="CHEBI:57705"/>
        <dbReference type="ChEBI" id="CHEBI:57776"/>
        <dbReference type="EC" id="2.7.7.23"/>
    </reaction>
</comment>
<feature type="binding site" evidence="20">
    <location>
        <position position="155"/>
    </location>
    <ligand>
        <name>UDP-N-acetyl-alpha-D-glucosamine</name>
        <dbReference type="ChEBI" id="CHEBI:57705"/>
    </ligand>
</feature>
<evidence type="ECO:0000256" key="6">
    <source>
        <dbReference type="ARBA" id="ARBA00022490"/>
    </source>
</evidence>
<keyword evidence="13 20" id="KW-0573">Peptidoglycan synthesis</keyword>
<reference evidence="22 23" key="1">
    <citation type="submission" date="2016-11" db="EMBL/GenBank/DDBJ databases">
        <authorList>
            <person name="Jaros S."/>
            <person name="Januszkiewicz K."/>
            <person name="Wedrychowicz H."/>
        </authorList>
    </citation>
    <scope>NUCLEOTIDE SEQUENCE [LARGE SCALE GENOMIC DNA]</scope>
    <source>
        <strain evidence="22 23">NF2</strain>
    </source>
</reference>
<dbReference type="PANTHER" id="PTHR43584">
    <property type="entry name" value="NUCLEOTIDYL TRANSFERASE"/>
    <property type="match status" value="1"/>
</dbReference>
<comment type="pathway">
    <text evidence="20">Bacterial outer membrane biogenesis; LPS lipid A biosynthesis.</text>
</comment>
<evidence type="ECO:0000256" key="10">
    <source>
        <dbReference type="ARBA" id="ARBA00022737"/>
    </source>
</evidence>
<dbReference type="Proteomes" id="UP000197781">
    <property type="component" value="Chromosome"/>
</dbReference>
<feature type="binding site" evidence="20">
    <location>
        <position position="366"/>
    </location>
    <ligand>
        <name>UDP-N-acetyl-alpha-D-glucosamine</name>
        <dbReference type="ChEBI" id="CHEBI:57705"/>
    </ligand>
</feature>
<feature type="region of interest" description="Linker" evidence="20">
    <location>
        <begin position="231"/>
        <end position="251"/>
    </location>
</feature>
<dbReference type="GO" id="GO:0016020">
    <property type="term" value="C:membrane"/>
    <property type="evidence" value="ECO:0007669"/>
    <property type="project" value="GOC"/>
</dbReference>
<dbReference type="PROSITE" id="PS00101">
    <property type="entry name" value="HEXAPEP_TRANSFERASES"/>
    <property type="match status" value="1"/>
</dbReference>
<feature type="region of interest" description="N-acetyltransferase" evidence="20">
    <location>
        <begin position="252"/>
        <end position="458"/>
    </location>
</feature>
<dbReference type="RefSeq" id="WP_088906935.1">
    <property type="nucleotide sequence ID" value="NZ_CP018145.1"/>
</dbReference>
<comment type="function">
    <text evidence="19 20">Catalyzes the last two sequential reactions in the de novo biosynthetic pathway for UDP-N-acetylglucosamine (UDP-GlcNAc). The C-terminal domain catalyzes the transfer of acetyl group from acetyl coenzyme A to glucosamine-1-phosphate (GlcN-1-P) to produce N-acetylglucosamine-1-phosphate (GlcNAc-1-P), which is converted into UDP-GlcNAc by the transfer of uridine 5-monophosphate (from uridine 5-triphosphate), a reaction catalyzed by the N-terminal domain.</text>
</comment>
<evidence type="ECO:0000256" key="17">
    <source>
        <dbReference type="ARBA" id="ARBA00048247"/>
    </source>
</evidence>
<comment type="pathway">
    <text evidence="3 20">Nucleotide-sugar biosynthesis; UDP-N-acetyl-alpha-D-glucosamine biosynthesis; UDP-N-acetyl-alpha-D-glucosamine from N-acetyl-alpha-D-glucosamine 1-phosphate: step 1/1.</text>
</comment>
<evidence type="ECO:0000256" key="13">
    <source>
        <dbReference type="ARBA" id="ARBA00022984"/>
    </source>
</evidence>
<dbReference type="CDD" id="cd03353">
    <property type="entry name" value="LbH_GlmU_C"/>
    <property type="match status" value="1"/>
</dbReference>
<dbReference type="GO" id="GO:0008360">
    <property type="term" value="P:regulation of cell shape"/>
    <property type="evidence" value="ECO:0007669"/>
    <property type="project" value="UniProtKB-KW"/>
</dbReference>
<keyword evidence="12 20" id="KW-0133">Cell shape</keyword>
<feature type="binding site" evidence="20">
    <location>
        <position position="228"/>
    </location>
    <ligand>
        <name>Mg(2+)</name>
        <dbReference type="ChEBI" id="CHEBI:18420"/>
    </ligand>
</feature>
<evidence type="ECO:0000256" key="3">
    <source>
        <dbReference type="ARBA" id="ARBA00005208"/>
    </source>
</evidence>
<evidence type="ECO:0000313" key="23">
    <source>
        <dbReference type="Proteomes" id="UP000197781"/>
    </source>
</evidence>
<evidence type="ECO:0000256" key="19">
    <source>
        <dbReference type="ARBA" id="ARBA00049628"/>
    </source>
</evidence>
<feature type="binding site" evidence="20">
    <location>
        <position position="377"/>
    </location>
    <ligand>
        <name>UDP-N-acetyl-alpha-D-glucosamine</name>
        <dbReference type="ChEBI" id="CHEBI:57705"/>
    </ligand>
</feature>
<dbReference type="CDD" id="cd02540">
    <property type="entry name" value="GT2_GlmU_N_bac"/>
    <property type="match status" value="1"/>
</dbReference>
<comment type="similarity">
    <text evidence="4 20">In the C-terminal section; belongs to the transferase hexapeptide repeat family.</text>
</comment>
<dbReference type="UniPathway" id="UPA00973"/>
<comment type="pathway">
    <text evidence="2 20">Nucleotide-sugar biosynthesis; UDP-N-acetyl-alpha-D-glucosamine biosynthesis; N-acetyl-alpha-D-glucosamine 1-phosphate from alpha-D-glucosamine 6-phosphate (route II): step 2/2.</text>
</comment>
<protein>
    <recommendedName>
        <fullName evidence="20">Bifunctional protein GlmU</fullName>
    </recommendedName>
    <domain>
        <recommendedName>
            <fullName evidence="20">UDP-N-acetylglucosamine pyrophosphorylase</fullName>
            <ecNumber evidence="20">2.7.7.23</ecNumber>
        </recommendedName>
        <alternativeName>
            <fullName evidence="20">N-acetylglucosamine-1-phosphate uridyltransferase</fullName>
        </alternativeName>
    </domain>
    <domain>
        <recommendedName>
            <fullName evidence="20">Glucosamine-1-phosphate N-acetyltransferase</fullName>
            <ecNumber evidence="20">2.3.1.157</ecNumber>
        </recommendedName>
    </domain>
</protein>
<dbReference type="HAMAP" id="MF_01631">
    <property type="entry name" value="GlmU"/>
    <property type="match status" value="1"/>
</dbReference>
<dbReference type="InterPro" id="IPR029044">
    <property type="entry name" value="Nucleotide-diphossugar_trans"/>
</dbReference>
<feature type="region of interest" description="Pyrophosphorylase" evidence="20">
    <location>
        <begin position="1"/>
        <end position="230"/>
    </location>
</feature>
<dbReference type="InterPro" id="IPR005835">
    <property type="entry name" value="NTP_transferase_dom"/>
</dbReference>
<comment type="catalytic activity">
    <reaction evidence="17 20">
        <text>alpha-D-glucosamine 1-phosphate + acetyl-CoA = N-acetyl-alpha-D-glucosamine 1-phosphate + CoA + H(+)</text>
        <dbReference type="Rhea" id="RHEA:13725"/>
        <dbReference type="ChEBI" id="CHEBI:15378"/>
        <dbReference type="ChEBI" id="CHEBI:57287"/>
        <dbReference type="ChEBI" id="CHEBI:57288"/>
        <dbReference type="ChEBI" id="CHEBI:57776"/>
        <dbReference type="ChEBI" id="CHEBI:58516"/>
        <dbReference type="EC" id="2.3.1.157"/>
    </reaction>
</comment>
<dbReference type="GO" id="GO:0019134">
    <property type="term" value="F:glucosamine-1-phosphate N-acetyltransferase activity"/>
    <property type="evidence" value="ECO:0007669"/>
    <property type="project" value="UniProtKB-UniRule"/>
</dbReference>
<dbReference type="InterPro" id="IPR018357">
    <property type="entry name" value="Hexapep_transf_CS"/>
</dbReference>
<dbReference type="UniPathway" id="UPA00113">
    <property type="reaction ID" value="UER00532"/>
</dbReference>
<feature type="binding site" evidence="20">
    <location>
        <position position="440"/>
    </location>
    <ligand>
        <name>acetyl-CoA</name>
        <dbReference type="ChEBI" id="CHEBI:57288"/>
    </ligand>
</feature>
<sequence length="458" mass="49770">MSSRYAIVLAAGKGTRMRSSRCKVLHEVCGKPMIQHIVDRLHGLGIHEIILIVGHGAEQVKKQFGASVRYAYQPEQLGTAHAVMMAADLLYDKQGTTIVLSGDTPLVREKTLEQLLEQHETQHAAATVLTARVDDPTGYGRLIRDANGLVERIVEHKDATAEERLVCEINTGMYCFDNQKLFQAITRVKNDNAQTEYYLPDVLTILNEQNERISAFMTDDAEEGGGVNDRIQLACAEKLLRMRINEQHMQNGVTIIDPTSTYIDADVCIGPDTVIHPGTYLRGKTTIGPDCAIGPNASLSDCIVGGNVEIRYSNACNSTIRDGAVVGPYAYIRPGSDVGEEAKVGDFVELKNSRLGKGAKVAHLSYIGDSDIGEHVNVGCGTITVNYDGVHKHKTIVGDHAFIGCNANLIAPVTIGEGAYVAAGSTITDDVPNDALAIARERQSIKEQYAKRLMTTRP</sequence>
<feature type="binding site" evidence="20">
    <location>
        <position position="228"/>
    </location>
    <ligand>
        <name>UDP-N-acetyl-alpha-D-glucosamine</name>
        <dbReference type="ChEBI" id="CHEBI:57705"/>
    </ligand>
</feature>
<keyword evidence="15 20" id="KW-0012">Acyltransferase</keyword>
<keyword evidence="16 20" id="KW-0961">Cell wall biogenesis/degradation</keyword>
<dbReference type="PANTHER" id="PTHR43584:SF3">
    <property type="entry name" value="BIFUNCTIONAL PROTEIN GLMU"/>
    <property type="match status" value="1"/>
</dbReference>
<feature type="binding site" evidence="20">
    <location>
        <begin position="101"/>
        <end position="103"/>
    </location>
    <ligand>
        <name>UDP-N-acetyl-alpha-D-glucosamine</name>
        <dbReference type="ChEBI" id="CHEBI:57705"/>
    </ligand>
</feature>
<evidence type="ECO:0000256" key="1">
    <source>
        <dbReference type="ARBA" id="ARBA00004496"/>
    </source>
</evidence>
<evidence type="ECO:0000256" key="8">
    <source>
        <dbReference type="ARBA" id="ARBA00022695"/>
    </source>
</evidence>
<keyword evidence="7 20" id="KW-0808">Transferase</keyword>
<comment type="subunit">
    <text evidence="20">Homotrimer.</text>
</comment>
<keyword evidence="14 20" id="KW-0511">Multifunctional enzyme</keyword>
<dbReference type="EC" id="2.7.7.23" evidence="20"/>
<name>A0A220MDI9_9BACL</name>
<organism evidence="22 23">
    <name type="scientific">Brevibacillus formosus</name>
    <dbReference type="NCBI Taxonomy" id="54913"/>
    <lineage>
        <taxon>Bacteria</taxon>
        <taxon>Bacillati</taxon>
        <taxon>Bacillota</taxon>
        <taxon>Bacilli</taxon>
        <taxon>Bacillales</taxon>
        <taxon>Paenibacillaceae</taxon>
        <taxon>Brevibacillus</taxon>
    </lineage>
</organism>
<keyword evidence="11 20" id="KW-0460">Magnesium</keyword>
<comment type="cofactor">
    <cofactor evidence="20">
        <name>Mg(2+)</name>
        <dbReference type="ChEBI" id="CHEBI:18420"/>
    </cofactor>
    <text evidence="20">Binds 1 Mg(2+) ion per subunit.</text>
</comment>
<feature type="binding site" evidence="20">
    <location>
        <position position="423"/>
    </location>
    <ligand>
        <name>acetyl-CoA</name>
        <dbReference type="ChEBI" id="CHEBI:57288"/>
    </ligand>
</feature>
<evidence type="ECO:0000256" key="7">
    <source>
        <dbReference type="ARBA" id="ARBA00022679"/>
    </source>
</evidence>
<dbReference type="GO" id="GO:0071555">
    <property type="term" value="P:cell wall organization"/>
    <property type="evidence" value="ECO:0007669"/>
    <property type="project" value="UniProtKB-KW"/>
</dbReference>
<keyword evidence="8 20" id="KW-0548">Nucleotidyltransferase</keyword>
<dbReference type="KEGG" id="bfm:BP422_05710"/>
<dbReference type="GO" id="GO:0003977">
    <property type="term" value="F:UDP-N-acetylglucosamine diphosphorylase activity"/>
    <property type="evidence" value="ECO:0007669"/>
    <property type="project" value="UniProtKB-UniRule"/>
</dbReference>
<dbReference type="GO" id="GO:0006048">
    <property type="term" value="P:UDP-N-acetylglucosamine biosynthetic process"/>
    <property type="evidence" value="ECO:0007669"/>
    <property type="project" value="UniProtKB-UniPathway"/>
</dbReference>
<feature type="binding site" evidence="20">
    <location>
        <position position="103"/>
    </location>
    <ligand>
        <name>Mg(2+)</name>
        <dbReference type="ChEBI" id="CHEBI:18420"/>
    </ligand>
</feature>
<dbReference type="EC" id="2.3.1.157" evidence="20"/>
<dbReference type="InterPro" id="IPR050065">
    <property type="entry name" value="GlmU-like"/>
</dbReference>